<organism evidence="3 4">
    <name type="scientific">Sphingomonas abietis</name>
    <dbReference type="NCBI Taxonomy" id="3012344"/>
    <lineage>
        <taxon>Bacteria</taxon>
        <taxon>Pseudomonadati</taxon>
        <taxon>Pseudomonadota</taxon>
        <taxon>Alphaproteobacteria</taxon>
        <taxon>Sphingomonadales</taxon>
        <taxon>Sphingomonadaceae</taxon>
        <taxon>Sphingomonas</taxon>
    </lineage>
</organism>
<evidence type="ECO:0000313" key="4">
    <source>
        <dbReference type="Proteomes" id="UP001210865"/>
    </source>
</evidence>
<reference evidence="3 4" key="1">
    <citation type="submission" date="2022-12" db="EMBL/GenBank/DDBJ databases">
        <title>Sphingomonas abieness sp. nov., an endophytic bacterium isolated from Abies koreana.</title>
        <authorList>
            <person name="Jiang L."/>
            <person name="Lee J."/>
        </authorList>
    </citation>
    <scope>NUCLEOTIDE SEQUENCE [LARGE SCALE GENOMIC DNA]</scope>
    <source>
        <strain evidence="4">PAMB 00755</strain>
    </source>
</reference>
<protein>
    <submittedName>
        <fullName evidence="3">DUF2807 domain-containing protein</fullName>
    </submittedName>
</protein>
<accession>A0ABY7NNX9</accession>
<dbReference type="EMBL" id="CP115174">
    <property type="protein sequence ID" value="WBO22530.1"/>
    <property type="molecule type" value="Genomic_DNA"/>
</dbReference>
<gene>
    <name evidence="3" type="ORF">PBT88_20745</name>
</gene>
<evidence type="ECO:0000259" key="2">
    <source>
        <dbReference type="Pfam" id="PF10988"/>
    </source>
</evidence>
<feature type="domain" description="Putative auto-transporter adhesin head GIN" evidence="2">
    <location>
        <begin position="35"/>
        <end position="216"/>
    </location>
</feature>
<dbReference type="RefSeq" id="WP_270077172.1">
    <property type="nucleotide sequence ID" value="NZ_CP115174.1"/>
</dbReference>
<feature type="signal peptide" evidence="1">
    <location>
        <begin position="1"/>
        <end position="22"/>
    </location>
</feature>
<dbReference type="Pfam" id="PF10988">
    <property type="entry name" value="DUF2807"/>
    <property type="match status" value="1"/>
</dbReference>
<keyword evidence="1" id="KW-0732">Signal</keyword>
<proteinExistence type="predicted"/>
<name>A0ABY7NNX9_9SPHN</name>
<dbReference type="PANTHER" id="PTHR39200">
    <property type="entry name" value="HYPOTHETICAL EXPORTED PROTEIN"/>
    <property type="match status" value="1"/>
</dbReference>
<keyword evidence="4" id="KW-1185">Reference proteome</keyword>
<dbReference type="PANTHER" id="PTHR39200:SF1">
    <property type="entry name" value="AUTO-TRANSPORTER ADHESIN HEAD GIN DOMAIN-CONTAINING PROTEIN-RELATED"/>
    <property type="match status" value="1"/>
</dbReference>
<dbReference type="InterPro" id="IPR021255">
    <property type="entry name" value="DUF2807"/>
</dbReference>
<feature type="chain" id="PRO_5045544053" evidence="1">
    <location>
        <begin position="23"/>
        <end position="231"/>
    </location>
</feature>
<sequence>MRPLPILLIATLSVMPMSAATAATGATRDFSAQGFDTVELNSAAQVTITAGPRFSVHADGDPRLLQRLTAEVHGNRLLIGWMSGSVEVANRHIHVTITMPRVAGAAISGAGSIAIDRVDAPAFSADVGGAGTIRIASLRAQRTTLTMGGTGEIVVAGRTARLQSSMSGVGTVDAANLAADAGQLNMSGTGRIRARVDGPADVNLSGMGNIVVTGNPQCSIHKSGLGNVRCG</sequence>
<evidence type="ECO:0000256" key="1">
    <source>
        <dbReference type="SAM" id="SignalP"/>
    </source>
</evidence>
<evidence type="ECO:0000313" key="3">
    <source>
        <dbReference type="EMBL" id="WBO22530.1"/>
    </source>
</evidence>
<dbReference type="Proteomes" id="UP001210865">
    <property type="component" value="Chromosome"/>
</dbReference>
<dbReference type="Gene3D" id="2.160.20.120">
    <property type="match status" value="1"/>
</dbReference>